<feature type="region of interest" description="Disordered" evidence="1">
    <location>
        <begin position="46"/>
        <end position="76"/>
    </location>
</feature>
<proteinExistence type="predicted"/>
<name>A0A9P9KZH2_FUSSL</name>
<dbReference type="Proteomes" id="UP000736672">
    <property type="component" value="Unassembled WGS sequence"/>
</dbReference>
<sequence>MTAQPTVEEMTKARQRNPSRKKESRLLKEIFRPEFIADLDRDLKHGKRLNTGHPASAQASASQPAGSTRNVNTPSYSTIASATPSSFSFSGALLTETYQPPEAGGQPLFSPGSNLYHLDTTTEYHAQHPTPETLTTMDPNNINGYGYQPYDYTQDTPGIDFGTADTWAQHSSLSTGVWSTQGQYSRSSVQTPSNTNTFSQQAEEQQLQPIFDLSSVRVQSVWIRRPNYQWTSIDVYDNPNMRRSYLTHGAAMGAGWSQHELMTFPPGNHGRNWTQDGGLAPTYWVTADTAGDGLFGFPETTEHFGIYPLPQYPGTTAGLIMGSDLRRKLFPQQGGGTGHASQSFNN</sequence>
<feature type="region of interest" description="Disordered" evidence="1">
    <location>
        <begin position="1"/>
        <end position="27"/>
    </location>
</feature>
<evidence type="ECO:0000313" key="3">
    <source>
        <dbReference type="Proteomes" id="UP000736672"/>
    </source>
</evidence>
<evidence type="ECO:0000313" key="2">
    <source>
        <dbReference type="EMBL" id="KAH7271256.1"/>
    </source>
</evidence>
<accession>A0A9P9KZH2</accession>
<feature type="compositionally biased region" description="Polar residues" evidence="1">
    <location>
        <begin position="66"/>
        <end position="76"/>
    </location>
</feature>
<dbReference type="AlphaFoldDB" id="A0A9P9KZH2"/>
<dbReference type="OrthoDB" id="5069860at2759"/>
<reference evidence="2" key="1">
    <citation type="journal article" date="2021" name="Nat. Commun.">
        <title>Genetic determinants of endophytism in the Arabidopsis root mycobiome.</title>
        <authorList>
            <person name="Mesny F."/>
            <person name="Miyauchi S."/>
            <person name="Thiergart T."/>
            <person name="Pickel B."/>
            <person name="Atanasova L."/>
            <person name="Karlsson M."/>
            <person name="Huettel B."/>
            <person name="Barry K.W."/>
            <person name="Haridas S."/>
            <person name="Chen C."/>
            <person name="Bauer D."/>
            <person name="Andreopoulos W."/>
            <person name="Pangilinan J."/>
            <person name="LaButti K."/>
            <person name="Riley R."/>
            <person name="Lipzen A."/>
            <person name="Clum A."/>
            <person name="Drula E."/>
            <person name="Henrissat B."/>
            <person name="Kohler A."/>
            <person name="Grigoriev I.V."/>
            <person name="Martin F.M."/>
            <person name="Hacquard S."/>
        </authorList>
    </citation>
    <scope>NUCLEOTIDE SEQUENCE</scope>
    <source>
        <strain evidence="2">FSSC 5 MPI-SDFR-AT-0091</strain>
    </source>
</reference>
<organism evidence="2 3">
    <name type="scientific">Fusarium solani</name>
    <name type="common">Filamentous fungus</name>
    <dbReference type="NCBI Taxonomy" id="169388"/>
    <lineage>
        <taxon>Eukaryota</taxon>
        <taxon>Fungi</taxon>
        <taxon>Dikarya</taxon>
        <taxon>Ascomycota</taxon>
        <taxon>Pezizomycotina</taxon>
        <taxon>Sordariomycetes</taxon>
        <taxon>Hypocreomycetidae</taxon>
        <taxon>Hypocreales</taxon>
        <taxon>Nectriaceae</taxon>
        <taxon>Fusarium</taxon>
        <taxon>Fusarium solani species complex</taxon>
    </lineage>
</organism>
<feature type="compositionally biased region" description="Low complexity" evidence="1">
    <location>
        <begin position="54"/>
        <end position="65"/>
    </location>
</feature>
<evidence type="ECO:0000256" key="1">
    <source>
        <dbReference type="SAM" id="MobiDB-lite"/>
    </source>
</evidence>
<protein>
    <submittedName>
        <fullName evidence="2">Uncharacterized protein</fullName>
    </submittedName>
</protein>
<dbReference type="EMBL" id="JAGTJS010000004">
    <property type="protein sequence ID" value="KAH7271256.1"/>
    <property type="molecule type" value="Genomic_DNA"/>
</dbReference>
<comment type="caution">
    <text evidence="2">The sequence shown here is derived from an EMBL/GenBank/DDBJ whole genome shotgun (WGS) entry which is preliminary data.</text>
</comment>
<gene>
    <name evidence="2" type="ORF">B0J15DRAFT_209031</name>
</gene>
<keyword evidence="3" id="KW-1185">Reference proteome</keyword>